<evidence type="ECO:0000313" key="2">
    <source>
        <dbReference type="EMBL" id="CAL1407706.1"/>
    </source>
</evidence>
<keyword evidence="1" id="KW-0812">Transmembrane</keyword>
<feature type="transmembrane region" description="Helical" evidence="1">
    <location>
        <begin position="42"/>
        <end position="62"/>
    </location>
</feature>
<evidence type="ECO:0000313" key="3">
    <source>
        <dbReference type="Proteomes" id="UP001497516"/>
    </source>
</evidence>
<gene>
    <name evidence="2" type="ORF">LTRI10_LOCUS47358</name>
</gene>
<dbReference type="Proteomes" id="UP001497516">
    <property type="component" value="Chromosome 8"/>
</dbReference>
<evidence type="ECO:0000256" key="1">
    <source>
        <dbReference type="SAM" id="Phobius"/>
    </source>
</evidence>
<dbReference type="EMBL" id="OZ034821">
    <property type="protein sequence ID" value="CAL1407706.1"/>
    <property type="molecule type" value="Genomic_DNA"/>
</dbReference>
<keyword evidence="3" id="KW-1185">Reference proteome</keyword>
<accession>A0AAV2GAJ2</accession>
<sequence length="79" mass="8992">MLGGMVEVDGDNFWFSAAAAENRDGEKLEGDNSGFFVRLPPNLLYCKIYFIHAAVSALIRLFRLYRYTSGYNRVGSRYT</sequence>
<protein>
    <submittedName>
        <fullName evidence="2">Uncharacterized protein</fullName>
    </submittedName>
</protein>
<proteinExistence type="predicted"/>
<keyword evidence="1" id="KW-0472">Membrane</keyword>
<dbReference type="AlphaFoldDB" id="A0AAV2GAJ2"/>
<reference evidence="2 3" key="1">
    <citation type="submission" date="2024-04" db="EMBL/GenBank/DDBJ databases">
        <authorList>
            <person name="Fracassetti M."/>
        </authorList>
    </citation>
    <scope>NUCLEOTIDE SEQUENCE [LARGE SCALE GENOMIC DNA]</scope>
</reference>
<organism evidence="2 3">
    <name type="scientific">Linum trigynum</name>
    <dbReference type="NCBI Taxonomy" id="586398"/>
    <lineage>
        <taxon>Eukaryota</taxon>
        <taxon>Viridiplantae</taxon>
        <taxon>Streptophyta</taxon>
        <taxon>Embryophyta</taxon>
        <taxon>Tracheophyta</taxon>
        <taxon>Spermatophyta</taxon>
        <taxon>Magnoliopsida</taxon>
        <taxon>eudicotyledons</taxon>
        <taxon>Gunneridae</taxon>
        <taxon>Pentapetalae</taxon>
        <taxon>rosids</taxon>
        <taxon>fabids</taxon>
        <taxon>Malpighiales</taxon>
        <taxon>Linaceae</taxon>
        <taxon>Linum</taxon>
    </lineage>
</organism>
<keyword evidence="1" id="KW-1133">Transmembrane helix</keyword>
<name>A0AAV2GAJ2_9ROSI</name>